<dbReference type="PANTHER" id="PTHR13047">
    <property type="entry name" value="PRE-MRNA CLEAVAGE FACTOR IM, 25KD SUBUNIT"/>
    <property type="match status" value="1"/>
</dbReference>
<name>A0AAD9LDL8_BABDI</name>
<evidence type="ECO:0000313" key="1">
    <source>
        <dbReference type="EMBL" id="KAK1932738.1"/>
    </source>
</evidence>
<evidence type="ECO:0000313" key="2">
    <source>
        <dbReference type="Proteomes" id="UP001195914"/>
    </source>
</evidence>
<accession>A0AAD9LDL8</accession>
<dbReference type="Pfam" id="PF13869">
    <property type="entry name" value="NUDIX_2"/>
    <property type="match status" value="1"/>
</dbReference>
<dbReference type="InterPro" id="IPR016706">
    <property type="entry name" value="Cleav_polyA_spec_factor_su5"/>
</dbReference>
<protein>
    <recommendedName>
        <fullName evidence="3">Cleavage and polyadenylation specificity factor subunit 5</fullName>
    </recommendedName>
</protein>
<dbReference type="AlphaFoldDB" id="A0AAD9LDL8"/>
<dbReference type="GO" id="GO:0003729">
    <property type="term" value="F:mRNA binding"/>
    <property type="evidence" value="ECO:0007669"/>
    <property type="project" value="InterPro"/>
</dbReference>
<proteinExistence type="predicted"/>
<evidence type="ECO:0008006" key="3">
    <source>
        <dbReference type="Google" id="ProtNLM"/>
    </source>
</evidence>
<reference evidence="1" key="1">
    <citation type="journal article" date="2014" name="Nucleic Acids Res.">
        <title>The evolutionary dynamics of variant antigen genes in Babesia reveal a history of genomic innovation underlying host-parasite interaction.</title>
        <authorList>
            <person name="Jackson A.P."/>
            <person name="Otto T.D."/>
            <person name="Darby A."/>
            <person name="Ramaprasad A."/>
            <person name="Xia D."/>
            <person name="Echaide I.E."/>
            <person name="Farber M."/>
            <person name="Gahlot S."/>
            <person name="Gamble J."/>
            <person name="Gupta D."/>
            <person name="Gupta Y."/>
            <person name="Jackson L."/>
            <person name="Malandrin L."/>
            <person name="Malas T.B."/>
            <person name="Moussa E."/>
            <person name="Nair M."/>
            <person name="Reid A.J."/>
            <person name="Sanders M."/>
            <person name="Sharma J."/>
            <person name="Tracey A."/>
            <person name="Quail M.A."/>
            <person name="Weir W."/>
            <person name="Wastling J.M."/>
            <person name="Hall N."/>
            <person name="Willadsen P."/>
            <person name="Lingelbach K."/>
            <person name="Shiels B."/>
            <person name="Tait A."/>
            <person name="Berriman M."/>
            <person name="Allred D.R."/>
            <person name="Pain A."/>
        </authorList>
    </citation>
    <scope>NUCLEOTIDE SEQUENCE</scope>
    <source>
        <strain evidence="1">1802A</strain>
    </source>
</reference>
<gene>
    <name evidence="1" type="ORF">X943_000590</name>
</gene>
<dbReference type="Proteomes" id="UP001195914">
    <property type="component" value="Unassembled WGS sequence"/>
</dbReference>
<dbReference type="GO" id="GO:0005849">
    <property type="term" value="C:mRNA cleavage factor complex"/>
    <property type="evidence" value="ECO:0007669"/>
    <property type="project" value="InterPro"/>
</dbReference>
<dbReference type="EMBL" id="JAHBMH010000073">
    <property type="protein sequence ID" value="KAK1932738.1"/>
    <property type="molecule type" value="Genomic_DNA"/>
</dbReference>
<sequence length="419" mass="47739">MLDSATPENTDSLERPDWLVYPVEAYQFRQESTPIGQGLLFNSSEAIIKKRIKTYNQNGLRITVCGLILCHRNGFPHILLLQDDSGNSGLLGGKCKVHESPKDALKRKLARFVSTSKKGSHQLDVRANAENVRIGDLLGEFWRPDFDSAVLPYLPLHINRPKEKILLYQVMIRENCSFMIPDSLQLNAIPLYEFYHVDQGISISALPHLLTRHHLKVQGLQKIYTRLPLCSSLKPESVTTDTICLSSCGNDANDPNLVCNPQAETWKTRLKVDVKSSFIVSDDYHRKLCILNPQSNRFIYVQTVHRNRKDSNVLDTRYITLRISKNYFPQSNEIECADATFDTYPEGFTCYTSCGQLKCPSHDFITPSVTNDFKLADCQSSYRVRCRIHPNSEHQQIGIPDLTMELQLGDLRYPYTVPT</sequence>
<reference evidence="1" key="2">
    <citation type="submission" date="2021-05" db="EMBL/GenBank/DDBJ databases">
        <authorList>
            <person name="Pain A."/>
        </authorList>
    </citation>
    <scope>NUCLEOTIDE SEQUENCE</scope>
    <source>
        <strain evidence="1">1802A</strain>
    </source>
</reference>
<keyword evidence="2" id="KW-1185">Reference proteome</keyword>
<organism evidence="1 2">
    <name type="scientific">Babesia divergens</name>
    <dbReference type="NCBI Taxonomy" id="32595"/>
    <lineage>
        <taxon>Eukaryota</taxon>
        <taxon>Sar</taxon>
        <taxon>Alveolata</taxon>
        <taxon>Apicomplexa</taxon>
        <taxon>Aconoidasida</taxon>
        <taxon>Piroplasmida</taxon>
        <taxon>Babesiidae</taxon>
        <taxon>Babesia</taxon>
    </lineage>
</organism>
<comment type="caution">
    <text evidence="1">The sequence shown here is derived from an EMBL/GenBank/DDBJ whole genome shotgun (WGS) entry which is preliminary data.</text>
</comment>
<dbReference type="Gene3D" id="3.90.79.10">
    <property type="entry name" value="Nucleoside Triphosphate Pyrophosphohydrolase"/>
    <property type="match status" value="1"/>
</dbReference>
<dbReference type="GO" id="GO:0031124">
    <property type="term" value="P:mRNA 3'-end processing"/>
    <property type="evidence" value="ECO:0007669"/>
    <property type="project" value="InterPro"/>
</dbReference>